<gene>
    <name evidence="3" type="ORF">BCR34DRAFT_605600</name>
</gene>
<feature type="compositionally biased region" description="Low complexity" evidence="1">
    <location>
        <begin position="216"/>
        <end position="230"/>
    </location>
</feature>
<proteinExistence type="predicted"/>
<evidence type="ECO:0000256" key="1">
    <source>
        <dbReference type="SAM" id="MobiDB-lite"/>
    </source>
</evidence>
<feature type="region of interest" description="Disordered" evidence="1">
    <location>
        <begin position="181"/>
        <end position="246"/>
    </location>
</feature>
<accession>A0A1Y1YWJ4</accession>
<organism evidence="3 4">
    <name type="scientific">Clohesyomyces aquaticus</name>
    <dbReference type="NCBI Taxonomy" id="1231657"/>
    <lineage>
        <taxon>Eukaryota</taxon>
        <taxon>Fungi</taxon>
        <taxon>Dikarya</taxon>
        <taxon>Ascomycota</taxon>
        <taxon>Pezizomycotina</taxon>
        <taxon>Dothideomycetes</taxon>
        <taxon>Pleosporomycetidae</taxon>
        <taxon>Pleosporales</taxon>
        <taxon>Lindgomycetaceae</taxon>
        <taxon>Clohesyomyces</taxon>
    </lineage>
</organism>
<dbReference type="Proteomes" id="UP000193144">
    <property type="component" value="Unassembled WGS sequence"/>
</dbReference>
<evidence type="ECO:0000313" key="4">
    <source>
        <dbReference type="Proteomes" id="UP000193144"/>
    </source>
</evidence>
<feature type="compositionally biased region" description="Low complexity" evidence="1">
    <location>
        <begin position="190"/>
        <end position="209"/>
    </location>
</feature>
<keyword evidence="2" id="KW-0732">Signal</keyword>
<sequence>MLSSAVVSVVSFVVFACGVVSATGSYDWIDMLPECLQDCLDTSNGCDSARCICKASQHDGYLASAMSCARDTCDEDEFSPGLFLSTLESYCSMVGKDIPYPIISAAECAATETSKAPQPTPTNRGPASQKSQAHSSMSKGNDLTRTLTKTITQTTTDSNGATLQLIIPVIMGPNTMSYGSTITSTLGGEASSTDAPSNTAASPSPTAAPSAPPSTPAQQGQVGSSTTSSQKAGKTSSGNNGSPFENMQAGAGRWELSGAVICMSVLAGVFMRL</sequence>
<keyword evidence="4" id="KW-1185">Reference proteome</keyword>
<feature type="region of interest" description="Disordered" evidence="1">
    <location>
        <begin position="113"/>
        <end position="143"/>
    </location>
</feature>
<dbReference type="OrthoDB" id="3695248at2759"/>
<name>A0A1Y1YWJ4_9PLEO</name>
<dbReference type="AlphaFoldDB" id="A0A1Y1YWJ4"/>
<dbReference type="STRING" id="1231657.A0A1Y1YWJ4"/>
<reference evidence="3 4" key="1">
    <citation type="submission" date="2016-07" db="EMBL/GenBank/DDBJ databases">
        <title>Pervasive Adenine N6-methylation of Active Genes in Fungi.</title>
        <authorList>
            <consortium name="DOE Joint Genome Institute"/>
            <person name="Mondo S.J."/>
            <person name="Dannebaum R.O."/>
            <person name="Kuo R.C."/>
            <person name="Labutti K."/>
            <person name="Haridas S."/>
            <person name="Kuo A."/>
            <person name="Salamov A."/>
            <person name="Ahrendt S.R."/>
            <person name="Lipzen A."/>
            <person name="Sullivan W."/>
            <person name="Andreopoulos W.B."/>
            <person name="Clum A."/>
            <person name="Lindquist E."/>
            <person name="Daum C."/>
            <person name="Ramamoorthy G.K."/>
            <person name="Gryganskyi A."/>
            <person name="Culley D."/>
            <person name="Magnuson J.K."/>
            <person name="James T.Y."/>
            <person name="O'Malley M.A."/>
            <person name="Stajich J.E."/>
            <person name="Spatafora J.W."/>
            <person name="Visel A."/>
            <person name="Grigoriev I.V."/>
        </authorList>
    </citation>
    <scope>NUCLEOTIDE SEQUENCE [LARGE SCALE GENOMIC DNA]</scope>
    <source>
        <strain evidence="3 4">CBS 115471</strain>
    </source>
</reference>
<protein>
    <submittedName>
        <fullName evidence="3">Uncharacterized protein</fullName>
    </submittedName>
</protein>
<feature type="signal peptide" evidence="2">
    <location>
        <begin position="1"/>
        <end position="22"/>
    </location>
</feature>
<evidence type="ECO:0000256" key="2">
    <source>
        <dbReference type="SAM" id="SignalP"/>
    </source>
</evidence>
<evidence type="ECO:0000313" key="3">
    <source>
        <dbReference type="EMBL" id="ORY02371.1"/>
    </source>
</evidence>
<dbReference type="EMBL" id="MCFA01000158">
    <property type="protein sequence ID" value="ORY02371.1"/>
    <property type="molecule type" value="Genomic_DNA"/>
</dbReference>
<comment type="caution">
    <text evidence="3">The sequence shown here is derived from an EMBL/GenBank/DDBJ whole genome shotgun (WGS) entry which is preliminary data.</text>
</comment>
<feature type="chain" id="PRO_5012575962" evidence="2">
    <location>
        <begin position="23"/>
        <end position="273"/>
    </location>
</feature>
<feature type="compositionally biased region" description="Polar residues" evidence="1">
    <location>
        <begin position="231"/>
        <end position="245"/>
    </location>
</feature>